<dbReference type="OMA" id="NNRFMLY"/>
<feature type="domain" description="5'-3' DNA helicase ZGRF1-like N-terminal" evidence="2">
    <location>
        <begin position="5"/>
        <end position="93"/>
    </location>
</feature>
<dbReference type="InterPro" id="IPR018838">
    <property type="entry name" value="ZGRF1-like_N"/>
</dbReference>
<evidence type="ECO:0000313" key="3">
    <source>
        <dbReference type="EMBL" id="CCK70146.1"/>
    </source>
</evidence>
<dbReference type="Proteomes" id="UP000006310">
    <property type="component" value="Chromosome 4"/>
</dbReference>
<reference evidence="4" key="2">
    <citation type="submission" date="2012-08" db="EMBL/GenBank/DDBJ databases">
        <title>Genome sequence of Kazachstania naganishii.</title>
        <authorList>
            <person name="Gordon J.L."/>
            <person name="Armisen D."/>
            <person name="Proux-Wera E."/>
            <person name="OhEigeartaigh S.S."/>
            <person name="Byrne K.P."/>
            <person name="Wolfe K.H."/>
        </authorList>
    </citation>
    <scope>NUCLEOTIDE SEQUENCE [LARGE SCALE GENOMIC DNA]</scope>
    <source>
        <strain evidence="4">ATCC MYA-139 / BCRC 22969 / CBS 8797 / CCRC 22969 / KCTC 17520 / NBRC 10181 / NCYC 3082</strain>
    </source>
</reference>
<sequence length="260" mass="29696">MISHIVEYQCQYSSQVMKKHKSWYDGRLKYFKANSRFMLYSEDNVQLGSAFVTSERQVQQFLDPAGFECQEHKIFGAFVVVIYEVLKEYDREIQHITARDTRAAKPSANCNATGEAPRAKCAVRPTLKKRVLIDTSTEREGYTTTGLALKWNKPFKPPRMVPRDSGNRPAVRDSRVKREVGTTTKMRSTPAEVVDTPAAPPKHKNKAIHTTTVQIQTDRSTPRPTAYIKTARKAVHDTHFRSRNFAPIRRIAHNPIVLPK</sequence>
<dbReference type="Pfam" id="PF10382">
    <property type="entry name" value="ZGRF1-like_N"/>
    <property type="match status" value="1"/>
</dbReference>
<dbReference type="eggNOG" id="ENOG502S1MC">
    <property type="taxonomic scope" value="Eukaryota"/>
</dbReference>
<feature type="compositionally biased region" description="Basic and acidic residues" evidence="1">
    <location>
        <begin position="161"/>
        <end position="180"/>
    </location>
</feature>
<evidence type="ECO:0000313" key="4">
    <source>
        <dbReference type="Proteomes" id="UP000006310"/>
    </source>
</evidence>
<evidence type="ECO:0000256" key="1">
    <source>
        <dbReference type="SAM" id="MobiDB-lite"/>
    </source>
</evidence>
<reference evidence="3 4" key="1">
    <citation type="journal article" date="2011" name="Proc. Natl. Acad. Sci. U.S.A.">
        <title>Evolutionary erosion of yeast sex chromosomes by mating-type switching accidents.</title>
        <authorList>
            <person name="Gordon J.L."/>
            <person name="Armisen D."/>
            <person name="Proux-Wera E."/>
            <person name="Oheigeartaigh S.S."/>
            <person name="Byrne K.P."/>
            <person name="Wolfe K.H."/>
        </authorList>
    </citation>
    <scope>NUCLEOTIDE SEQUENCE [LARGE SCALE GENOMIC DNA]</scope>
    <source>
        <strain evidence="4">ATCC MYA-139 / BCRC 22969 / CBS 8797 / CCRC 22969 / KCTC 17520 / NBRC 10181 / NCYC 3082</strain>
    </source>
</reference>
<protein>
    <recommendedName>
        <fullName evidence="2">5'-3' DNA helicase ZGRF1-like N-terminal domain-containing protein</fullName>
    </recommendedName>
</protein>
<dbReference type="GeneID" id="34525835"/>
<dbReference type="GO" id="GO:0000781">
    <property type="term" value="C:chromosome, telomeric region"/>
    <property type="evidence" value="ECO:0007669"/>
    <property type="project" value="EnsemblFungi"/>
</dbReference>
<feature type="region of interest" description="Disordered" evidence="1">
    <location>
        <begin position="153"/>
        <end position="205"/>
    </location>
</feature>
<accession>J7S770</accession>
<dbReference type="GO" id="GO:0035861">
    <property type="term" value="C:site of double-strand break"/>
    <property type="evidence" value="ECO:0007669"/>
    <property type="project" value="EnsemblFungi"/>
</dbReference>
<gene>
    <name evidence="3" type="primary">KNAG0D04000</name>
    <name evidence="3" type="ordered locus">KNAG_0D04000</name>
</gene>
<dbReference type="OrthoDB" id="6513042at2759"/>
<dbReference type="HOGENOM" id="CLU_073665_0_0_1"/>
<dbReference type="EMBL" id="HE978317">
    <property type="protein sequence ID" value="CCK70146.1"/>
    <property type="molecule type" value="Genomic_DNA"/>
</dbReference>
<evidence type="ECO:0000259" key="2">
    <source>
        <dbReference type="Pfam" id="PF10382"/>
    </source>
</evidence>
<dbReference type="RefSeq" id="XP_022464392.1">
    <property type="nucleotide sequence ID" value="XM_022607836.1"/>
</dbReference>
<dbReference type="STRING" id="1071383.J7S770"/>
<organism evidence="3 4">
    <name type="scientific">Huiozyma naganishii (strain ATCC MYA-139 / BCRC 22969 / CBS 8797 / KCTC 17520 / NBRC 10181 / NCYC 3082 / Yp74L-3)</name>
    <name type="common">Yeast</name>
    <name type="synonym">Kazachstania naganishii</name>
    <dbReference type="NCBI Taxonomy" id="1071383"/>
    <lineage>
        <taxon>Eukaryota</taxon>
        <taxon>Fungi</taxon>
        <taxon>Dikarya</taxon>
        <taxon>Ascomycota</taxon>
        <taxon>Saccharomycotina</taxon>
        <taxon>Saccharomycetes</taxon>
        <taxon>Saccharomycetales</taxon>
        <taxon>Saccharomycetaceae</taxon>
        <taxon>Huiozyma</taxon>
    </lineage>
</organism>
<dbReference type="GO" id="GO:0032205">
    <property type="term" value="P:negative regulation of telomere maintenance"/>
    <property type="evidence" value="ECO:0007669"/>
    <property type="project" value="EnsemblFungi"/>
</dbReference>
<dbReference type="GO" id="GO:0008047">
    <property type="term" value="F:enzyme activator activity"/>
    <property type="evidence" value="ECO:0007669"/>
    <property type="project" value="EnsemblFungi"/>
</dbReference>
<dbReference type="AlphaFoldDB" id="J7S770"/>
<dbReference type="KEGG" id="kng:KNAG_0D04000"/>
<name>J7S770_HUIN7</name>
<keyword evidence="4" id="KW-1185">Reference proteome</keyword>
<proteinExistence type="predicted"/>